<sequence length="198" mass="22815">MFWNTPEEDNDHYESYKQKVIQLKTKFHEEIDYIRSVAQTTVANWHEYLKTVEVTPVGETQRKQAQDTGLPVPKIAFPSEYRAVLVILDIKMQHLVDDLANEMRKANANKTLDLLEEFVSEYLDRMIVDELKRYLDASKPKISVSDIFANASTSLNKYSTKEVGDKSYSIKCSSCGAARLEEDQYDECFYCGTPLFSN</sequence>
<evidence type="ECO:0000313" key="1">
    <source>
        <dbReference type="EMBL" id="TPN86316.1"/>
    </source>
</evidence>
<dbReference type="RefSeq" id="WP_140593890.1">
    <property type="nucleotide sequence ID" value="NZ_VFWZ01000003.1"/>
</dbReference>
<name>A0A504J609_9FLAO</name>
<comment type="caution">
    <text evidence="1">The sequence shown here is derived from an EMBL/GenBank/DDBJ whole genome shotgun (WGS) entry which is preliminary data.</text>
</comment>
<organism evidence="1 2">
    <name type="scientific">Aquimarina algicola</name>
    <dbReference type="NCBI Taxonomy" id="2589995"/>
    <lineage>
        <taxon>Bacteria</taxon>
        <taxon>Pseudomonadati</taxon>
        <taxon>Bacteroidota</taxon>
        <taxon>Flavobacteriia</taxon>
        <taxon>Flavobacteriales</taxon>
        <taxon>Flavobacteriaceae</taxon>
        <taxon>Aquimarina</taxon>
    </lineage>
</organism>
<keyword evidence="2" id="KW-1185">Reference proteome</keyword>
<accession>A0A504J609</accession>
<gene>
    <name evidence="1" type="ORF">FHK87_13705</name>
</gene>
<protein>
    <submittedName>
        <fullName evidence="1">Zinc ribbon domain-containing protein</fullName>
    </submittedName>
</protein>
<evidence type="ECO:0000313" key="2">
    <source>
        <dbReference type="Proteomes" id="UP000315540"/>
    </source>
</evidence>
<dbReference type="EMBL" id="VFWZ01000003">
    <property type="protein sequence ID" value="TPN86316.1"/>
    <property type="molecule type" value="Genomic_DNA"/>
</dbReference>
<proteinExistence type="predicted"/>
<reference evidence="1 2" key="1">
    <citation type="submission" date="2019-06" db="EMBL/GenBank/DDBJ databases">
        <authorList>
            <person name="Meng X."/>
        </authorList>
    </citation>
    <scope>NUCLEOTIDE SEQUENCE [LARGE SCALE GENOMIC DNA]</scope>
    <source>
        <strain evidence="1 2">M625</strain>
    </source>
</reference>
<dbReference type="Proteomes" id="UP000315540">
    <property type="component" value="Unassembled WGS sequence"/>
</dbReference>
<dbReference type="AlphaFoldDB" id="A0A504J609"/>